<evidence type="ECO:0000313" key="2">
    <source>
        <dbReference type="EMBL" id="GAA0715940.1"/>
    </source>
</evidence>
<reference evidence="3" key="1">
    <citation type="journal article" date="2019" name="Int. J. Syst. Evol. Microbiol.">
        <title>The Global Catalogue of Microorganisms (GCM) 10K type strain sequencing project: providing services to taxonomists for standard genome sequencing and annotation.</title>
        <authorList>
            <consortium name="The Broad Institute Genomics Platform"/>
            <consortium name="The Broad Institute Genome Sequencing Center for Infectious Disease"/>
            <person name="Wu L."/>
            <person name="Ma J."/>
        </authorList>
    </citation>
    <scope>NUCLEOTIDE SEQUENCE [LARGE SCALE GENOMIC DNA]</scope>
    <source>
        <strain evidence="3">JCM 15421</strain>
    </source>
</reference>
<evidence type="ECO:0000313" key="3">
    <source>
        <dbReference type="Proteomes" id="UP001501523"/>
    </source>
</evidence>
<dbReference type="EMBL" id="BAAAEU010000010">
    <property type="protein sequence ID" value="GAA0715940.1"/>
    <property type="molecule type" value="Genomic_DNA"/>
</dbReference>
<accession>A0ABP3TT74</accession>
<dbReference type="Proteomes" id="UP001501523">
    <property type="component" value="Unassembled WGS sequence"/>
</dbReference>
<feature type="signal peptide" evidence="1">
    <location>
        <begin position="1"/>
        <end position="29"/>
    </location>
</feature>
<gene>
    <name evidence="2" type="ORF">GCM10009105_21840</name>
</gene>
<proteinExistence type="predicted"/>
<sequence length="144" mass="15517">MHRLIRGFVFAVIPAAVAMMAVAPRSAAATEPGTTLIGIYRVAAGKHTEFLKWQAARDAIDKQAGVPQAQWYAHTDGDSWDYLSVGPVLSDAQQKKVDEATRAKGMALGFKASLEFRQYISSHTDTYAIGPMTVTELSAMASGK</sequence>
<keyword evidence="3" id="KW-1185">Reference proteome</keyword>
<protein>
    <submittedName>
        <fullName evidence="2">Uncharacterized protein</fullName>
    </submittedName>
</protein>
<dbReference type="RefSeq" id="WP_343790919.1">
    <property type="nucleotide sequence ID" value="NZ_BAAAEU010000010.1"/>
</dbReference>
<feature type="chain" id="PRO_5047475966" evidence="1">
    <location>
        <begin position="30"/>
        <end position="144"/>
    </location>
</feature>
<keyword evidence="1" id="KW-0732">Signal</keyword>
<organism evidence="2 3">
    <name type="scientific">Dokdonella soli</name>
    <dbReference type="NCBI Taxonomy" id="529810"/>
    <lineage>
        <taxon>Bacteria</taxon>
        <taxon>Pseudomonadati</taxon>
        <taxon>Pseudomonadota</taxon>
        <taxon>Gammaproteobacteria</taxon>
        <taxon>Lysobacterales</taxon>
        <taxon>Rhodanobacteraceae</taxon>
        <taxon>Dokdonella</taxon>
    </lineage>
</organism>
<name>A0ABP3TT74_9GAMM</name>
<evidence type="ECO:0000256" key="1">
    <source>
        <dbReference type="SAM" id="SignalP"/>
    </source>
</evidence>
<comment type="caution">
    <text evidence="2">The sequence shown here is derived from an EMBL/GenBank/DDBJ whole genome shotgun (WGS) entry which is preliminary data.</text>
</comment>